<gene>
    <name evidence="7" type="primary">irtA</name>
    <name evidence="6" type="ORF">TL5118_02022</name>
    <name evidence="7" type="ORF">TL5120_00864</name>
</gene>
<evidence type="ECO:0000256" key="4">
    <source>
        <dbReference type="SAM" id="Phobius"/>
    </source>
</evidence>
<evidence type="ECO:0000259" key="5">
    <source>
        <dbReference type="PROSITE" id="PS50893"/>
    </source>
</evidence>
<reference evidence="6 8" key="1">
    <citation type="submission" date="2015-09" db="EMBL/GenBank/DDBJ databases">
        <authorList>
            <person name="Rodrigo-Torres L."/>
            <person name="Arahal D.R."/>
        </authorList>
    </citation>
    <scope>NUCLEOTIDE SEQUENCE [LARGE SCALE GENOMIC DNA]</scope>
    <source>
        <strain evidence="6 8">CECT 5118</strain>
    </source>
</reference>
<feature type="domain" description="ABC transporter" evidence="5">
    <location>
        <begin position="277"/>
        <end position="510"/>
    </location>
</feature>
<evidence type="ECO:0000313" key="6">
    <source>
        <dbReference type="EMBL" id="CUH67054.1"/>
    </source>
</evidence>
<protein>
    <submittedName>
        <fullName evidence="7">Iron import ATP-binding/permease protein IrtA</fullName>
        <ecNumber evidence="7">3.6.3.-</ecNumber>
    </submittedName>
</protein>
<dbReference type="Gene3D" id="3.40.50.300">
    <property type="entry name" value="P-loop containing nucleotide triphosphate hydrolases"/>
    <property type="match status" value="1"/>
</dbReference>
<dbReference type="AlphaFoldDB" id="A0A0P1FR59"/>
<keyword evidence="4" id="KW-0812">Transmembrane</keyword>
<feature type="compositionally biased region" description="Low complexity" evidence="3">
    <location>
        <begin position="651"/>
        <end position="662"/>
    </location>
</feature>
<evidence type="ECO:0000256" key="3">
    <source>
        <dbReference type="SAM" id="MobiDB-lite"/>
    </source>
</evidence>
<keyword evidence="7" id="KW-0378">Hydrolase</keyword>
<feature type="transmembrane region" description="Helical" evidence="4">
    <location>
        <begin position="112"/>
        <end position="129"/>
    </location>
</feature>
<dbReference type="PROSITE" id="PS50893">
    <property type="entry name" value="ABC_TRANSPORTER_2"/>
    <property type="match status" value="1"/>
</dbReference>
<accession>A0A0P1FR59</accession>
<feature type="transmembrane region" description="Helical" evidence="4">
    <location>
        <begin position="74"/>
        <end position="92"/>
    </location>
</feature>
<dbReference type="InterPro" id="IPR027417">
    <property type="entry name" value="P-loop_NTPase"/>
</dbReference>
<evidence type="ECO:0000313" key="9">
    <source>
        <dbReference type="Proteomes" id="UP000051887"/>
    </source>
</evidence>
<evidence type="ECO:0000256" key="1">
    <source>
        <dbReference type="ARBA" id="ARBA00022741"/>
    </source>
</evidence>
<dbReference type="EC" id="3.6.3.-" evidence="7"/>
<dbReference type="PANTHER" id="PTHR43158">
    <property type="entry name" value="SKFA PEPTIDE EXPORT ATP-BINDING PROTEIN SKFE"/>
    <property type="match status" value="1"/>
</dbReference>
<proteinExistence type="predicted"/>
<keyword evidence="8" id="KW-1185">Reference proteome</keyword>
<feature type="transmembrane region" description="Helical" evidence="4">
    <location>
        <begin position="223"/>
        <end position="246"/>
    </location>
</feature>
<dbReference type="GO" id="GO:0005524">
    <property type="term" value="F:ATP binding"/>
    <property type="evidence" value="ECO:0007669"/>
    <property type="project" value="UniProtKB-KW"/>
</dbReference>
<dbReference type="Proteomes" id="UP000051887">
    <property type="component" value="Unassembled WGS sequence"/>
</dbReference>
<evidence type="ECO:0000256" key="2">
    <source>
        <dbReference type="ARBA" id="ARBA00022840"/>
    </source>
</evidence>
<feature type="transmembrane region" description="Helical" evidence="4">
    <location>
        <begin position="200"/>
        <end position="217"/>
    </location>
</feature>
<dbReference type="Proteomes" id="UP000051086">
    <property type="component" value="Unassembled WGS sequence"/>
</dbReference>
<dbReference type="InterPro" id="IPR003439">
    <property type="entry name" value="ABC_transporter-like_ATP-bd"/>
</dbReference>
<name>A0A0P1FR59_9RHOB</name>
<sequence>MSQTQTPLEHTAEAVEKMDEKERSALVMQDRSLPLWASVLSAGFTFGSALCVLSLTVFAVFLHKLVAIEGIESLALLLGATALVPILGMVLFETGHARALAGLRPLRKRSGAMGPALLAVLALGGLATLHPLLALPALAGCILGWLISIPLSRWLPRDPGWDILPAEATSLLIGRDQHGIDLLNAPAKPHAFIMALLKSMRLATFISSFALACWLTLHEVLSAAAIAPTALISYGIVLAITDVFLLRSEIAPEVAKQASSVTAIAAVEGDTGLDGGLKVEHLSVSDRDGHKLLQDLSFQLTAGSVTGITGDSFAGKSLLLKALTAPHDLTNLAVSGHVSIHGQSPWHRSGRERDVDLIYLGAQPRVLPGSGGDNLYCFRSPDSPRGEHLLKSLVHNSDVAQHIIASPDATTLSNVEQKALAFARAFYLRPAAYLVDRPEDGSSELLRGTFLTRLREERRRGAIILLVTEDRVLLEECDQLIVLQNGRLVEMASATEIRDRESSGWQRFVGKRDLDSEEALDSWICAQFRRDGDDANRRAVCMVANEMLALACYATEPGMGPGAVTGTSPPGDTVCFEIKLFAGHCILRLQQAQPLSSGALAKAQSDADSDRALTQAPLARILRDSMSVENTVHNGSNWLQVAISIYDPRKSSPQSTPTSETTADALNRS</sequence>
<keyword evidence="4" id="KW-1133">Transmembrane helix</keyword>
<dbReference type="PANTHER" id="PTHR43158:SF2">
    <property type="entry name" value="SKFA PEPTIDE EXPORT ATP-BINDING PROTEIN SKFE"/>
    <property type="match status" value="1"/>
</dbReference>
<dbReference type="GO" id="GO:0016887">
    <property type="term" value="F:ATP hydrolysis activity"/>
    <property type="evidence" value="ECO:0007669"/>
    <property type="project" value="InterPro"/>
</dbReference>
<keyword evidence="2 7" id="KW-0067">ATP-binding</keyword>
<dbReference type="RefSeq" id="WP_058242401.1">
    <property type="nucleotide sequence ID" value="NZ_CYSB01000028.1"/>
</dbReference>
<dbReference type="EMBL" id="CYSB01000028">
    <property type="protein sequence ID" value="CUH67054.1"/>
    <property type="molecule type" value="Genomic_DNA"/>
</dbReference>
<feature type="region of interest" description="Disordered" evidence="3">
    <location>
        <begin position="648"/>
        <end position="669"/>
    </location>
</feature>
<keyword evidence="4" id="KW-0472">Membrane</keyword>
<evidence type="ECO:0000313" key="8">
    <source>
        <dbReference type="Proteomes" id="UP000051086"/>
    </source>
</evidence>
<dbReference type="EMBL" id="CYSC01000016">
    <property type="protein sequence ID" value="CUH71084.1"/>
    <property type="molecule type" value="Genomic_DNA"/>
</dbReference>
<organism evidence="7 9">
    <name type="scientific">Thalassovita autumnalis</name>
    <dbReference type="NCBI Taxonomy" id="2072972"/>
    <lineage>
        <taxon>Bacteria</taxon>
        <taxon>Pseudomonadati</taxon>
        <taxon>Pseudomonadota</taxon>
        <taxon>Alphaproteobacteria</taxon>
        <taxon>Rhodobacterales</taxon>
        <taxon>Roseobacteraceae</taxon>
        <taxon>Thalassovita</taxon>
    </lineage>
</organism>
<keyword evidence="1" id="KW-0547">Nucleotide-binding</keyword>
<reference evidence="7 9" key="2">
    <citation type="submission" date="2015-09" db="EMBL/GenBank/DDBJ databases">
        <authorList>
            <consortium name="Swine Surveillance"/>
        </authorList>
    </citation>
    <scope>NUCLEOTIDE SEQUENCE [LARGE SCALE GENOMIC DNA]</scope>
    <source>
        <strain evidence="7 9">5120</strain>
    </source>
</reference>
<evidence type="ECO:0000313" key="7">
    <source>
        <dbReference type="EMBL" id="CUH71084.1"/>
    </source>
</evidence>
<feature type="transmembrane region" description="Helical" evidence="4">
    <location>
        <begin position="33"/>
        <end position="62"/>
    </location>
</feature>
<dbReference type="Pfam" id="PF00005">
    <property type="entry name" value="ABC_tran"/>
    <property type="match status" value="1"/>
</dbReference>
<dbReference type="SUPFAM" id="SSF52540">
    <property type="entry name" value="P-loop containing nucleoside triphosphate hydrolases"/>
    <property type="match status" value="1"/>
</dbReference>